<protein>
    <submittedName>
        <fullName evidence="10">Inner membrane transport protein YdhC</fullName>
    </submittedName>
</protein>
<evidence type="ECO:0000256" key="4">
    <source>
        <dbReference type="ARBA" id="ARBA00022475"/>
    </source>
</evidence>
<feature type="transmembrane region" description="Helical" evidence="8">
    <location>
        <begin position="139"/>
        <end position="157"/>
    </location>
</feature>
<dbReference type="InterPro" id="IPR001958">
    <property type="entry name" value="Tet-R_TetA/multi-R_MdtG-like"/>
</dbReference>
<feature type="transmembrane region" description="Helical" evidence="8">
    <location>
        <begin position="342"/>
        <end position="365"/>
    </location>
</feature>
<sequence length="370" mass="38346">MFLPSLGHIAEDLETNYALASMAIAGYLAVTAVIQLIAGPLADHFGRRPVLLVALIIFSLSSIICATAQDIWVFLFFRMLQGGITAGYTLSMAIVRDTHAPQKAAGLIGYISMCMAIAPMLGPVFGGLLDTAFGWRANFYLYGICGVLLFVLCWIDLGETKPDRQDDQQPMAAAILALIGEFRFWAYALCTMFTVGAFYIFLAGAPLVATTSFGVTTAELGFLIGSITVGFSAGGFLAGRFSSRLSLPAMMLVGRVTACIGLVVGLTVFLVGSASPIAFFASTIFVGIGNGLTIPGSNSGAMSIRPDLAGSAAGLVGALTLGGGAALTSLAGIAIGQGEQPVTVLILMLASSALGLLFAFAALVLERRQG</sequence>
<accession>A0A0M7A798</accession>
<organism evidence="10 11">
    <name type="scientific">Roseibium album</name>
    <dbReference type="NCBI Taxonomy" id="311410"/>
    <lineage>
        <taxon>Bacteria</taxon>
        <taxon>Pseudomonadati</taxon>
        <taxon>Pseudomonadota</taxon>
        <taxon>Alphaproteobacteria</taxon>
        <taxon>Hyphomicrobiales</taxon>
        <taxon>Stappiaceae</taxon>
        <taxon>Roseibium</taxon>
    </lineage>
</organism>
<dbReference type="Gene3D" id="1.20.1720.10">
    <property type="entry name" value="Multidrug resistance protein D"/>
    <property type="match status" value="1"/>
</dbReference>
<dbReference type="Pfam" id="PF07690">
    <property type="entry name" value="MFS_1"/>
    <property type="match status" value="1"/>
</dbReference>
<dbReference type="CDD" id="cd17320">
    <property type="entry name" value="MFS_MdfA_MDR_like"/>
    <property type="match status" value="1"/>
</dbReference>
<dbReference type="InterPro" id="IPR011701">
    <property type="entry name" value="MFS"/>
</dbReference>
<evidence type="ECO:0000256" key="8">
    <source>
        <dbReference type="SAM" id="Phobius"/>
    </source>
</evidence>
<dbReference type="PROSITE" id="PS00216">
    <property type="entry name" value="SUGAR_TRANSPORT_1"/>
    <property type="match status" value="1"/>
</dbReference>
<name>A0A0M7A798_9HYPH</name>
<dbReference type="PANTHER" id="PTHR43124">
    <property type="entry name" value="PURINE EFFLUX PUMP PBUE"/>
    <property type="match status" value="1"/>
</dbReference>
<evidence type="ECO:0000313" key="11">
    <source>
        <dbReference type="Proteomes" id="UP000049983"/>
    </source>
</evidence>
<dbReference type="InterPro" id="IPR005829">
    <property type="entry name" value="Sugar_transporter_CS"/>
</dbReference>
<feature type="transmembrane region" description="Helical" evidence="8">
    <location>
        <begin position="184"/>
        <end position="208"/>
    </location>
</feature>
<keyword evidence="7 8" id="KW-0472">Membrane</keyword>
<dbReference type="Proteomes" id="UP000049983">
    <property type="component" value="Unassembled WGS sequence"/>
</dbReference>
<evidence type="ECO:0000256" key="5">
    <source>
        <dbReference type="ARBA" id="ARBA00022692"/>
    </source>
</evidence>
<proteinExistence type="inferred from homology"/>
<dbReference type="GO" id="GO:0022857">
    <property type="term" value="F:transmembrane transporter activity"/>
    <property type="evidence" value="ECO:0007669"/>
    <property type="project" value="InterPro"/>
</dbReference>
<evidence type="ECO:0000256" key="6">
    <source>
        <dbReference type="ARBA" id="ARBA00022989"/>
    </source>
</evidence>
<feature type="transmembrane region" description="Helical" evidence="8">
    <location>
        <begin position="308"/>
        <end position="336"/>
    </location>
</feature>
<dbReference type="InterPro" id="IPR036259">
    <property type="entry name" value="MFS_trans_sf"/>
</dbReference>
<dbReference type="PROSITE" id="PS50850">
    <property type="entry name" value="MFS"/>
    <property type="match status" value="1"/>
</dbReference>
<dbReference type="EMBL" id="CXWC01000010">
    <property type="protein sequence ID" value="CTQ70958.1"/>
    <property type="molecule type" value="Genomic_DNA"/>
</dbReference>
<evidence type="ECO:0000256" key="3">
    <source>
        <dbReference type="ARBA" id="ARBA00007520"/>
    </source>
</evidence>
<reference evidence="11" key="1">
    <citation type="submission" date="2015-07" db="EMBL/GenBank/DDBJ databases">
        <authorList>
            <person name="Rodrigo-Torres Lidia"/>
            <person name="Arahal R.David."/>
        </authorList>
    </citation>
    <scope>NUCLEOTIDE SEQUENCE [LARGE SCALE GENOMIC DNA]</scope>
    <source>
        <strain evidence="11">CECT 5096</strain>
    </source>
</reference>
<keyword evidence="4" id="KW-1003">Cell membrane</keyword>
<keyword evidence="11" id="KW-1185">Reference proteome</keyword>
<feature type="transmembrane region" description="Helical" evidence="8">
    <location>
        <begin position="220"/>
        <end position="238"/>
    </location>
</feature>
<dbReference type="GO" id="GO:0005886">
    <property type="term" value="C:plasma membrane"/>
    <property type="evidence" value="ECO:0007669"/>
    <property type="project" value="UniProtKB-SubCell"/>
</dbReference>
<feature type="transmembrane region" description="Helical" evidence="8">
    <location>
        <begin position="107"/>
        <end position="127"/>
    </location>
</feature>
<comment type="similarity">
    <text evidence="3">Belongs to the major facilitator superfamily. TCR/Tet family.</text>
</comment>
<comment type="function">
    <text evidence="1">Resistance to tetracycline by an active tetracycline efflux. This is an energy-dependent process that decreases the accumulation of the antibiotic in whole cells. This protein functions as a metal-tetracycline/H(+) antiporter.</text>
</comment>
<dbReference type="PRINTS" id="PR01035">
    <property type="entry name" value="TCRTETA"/>
</dbReference>
<dbReference type="SUPFAM" id="SSF103473">
    <property type="entry name" value="MFS general substrate transporter"/>
    <property type="match status" value="1"/>
</dbReference>
<keyword evidence="6 8" id="KW-1133">Transmembrane helix</keyword>
<feature type="transmembrane region" description="Helical" evidence="8">
    <location>
        <begin position="75"/>
        <end position="95"/>
    </location>
</feature>
<dbReference type="OrthoDB" id="9800416at2"/>
<gene>
    <name evidence="10" type="primary">ydhC_1</name>
    <name evidence="10" type="ORF">LA5096_02730</name>
</gene>
<dbReference type="STRING" id="311410.LA5095_01475"/>
<comment type="subcellular location">
    <subcellularLocation>
        <location evidence="2">Cell membrane</location>
        <topology evidence="2">Multi-pass membrane protein</topology>
    </subcellularLocation>
</comment>
<evidence type="ECO:0000256" key="1">
    <source>
        <dbReference type="ARBA" id="ARBA00003279"/>
    </source>
</evidence>
<keyword evidence="5 8" id="KW-0812">Transmembrane</keyword>
<evidence type="ECO:0000313" key="10">
    <source>
        <dbReference type="EMBL" id="CTQ70958.1"/>
    </source>
</evidence>
<feature type="domain" description="Major facilitator superfamily (MFS) profile" evidence="9">
    <location>
        <begin position="1"/>
        <end position="367"/>
    </location>
</feature>
<feature type="transmembrane region" description="Helical" evidence="8">
    <location>
        <begin position="50"/>
        <end position="69"/>
    </location>
</feature>
<feature type="transmembrane region" description="Helical" evidence="8">
    <location>
        <begin position="277"/>
        <end position="296"/>
    </location>
</feature>
<feature type="transmembrane region" description="Helical" evidence="8">
    <location>
        <begin position="17"/>
        <end position="38"/>
    </location>
</feature>
<evidence type="ECO:0000256" key="7">
    <source>
        <dbReference type="ARBA" id="ARBA00023136"/>
    </source>
</evidence>
<dbReference type="InterPro" id="IPR020846">
    <property type="entry name" value="MFS_dom"/>
</dbReference>
<dbReference type="PANTHER" id="PTHR43124:SF3">
    <property type="entry name" value="CHLORAMPHENICOL EFFLUX PUMP RV0191"/>
    <property type="match status" value="1"/>
</dbReference>
<dbReference type="InterPro" id="IPR050189">
    <property type="entry name" value="MFS_Efflux_Transporters"/>
</dbReference>
<feature type="transmembrane region" description="Helical" evidence="8">
    <location>
        <begin position="250"/>
        <end position="271"/>
    </location>
</feature>
<dbReference type="AlphaFoldDB" id="A0A0M7A798"/>
<evidence type="ECO:0000256" key="2">
    <source>
        <dbReference type="ARBA" id="ARBA00004651"/>
    </source>
</evidence>
<evidence type="ECO:0000259" key="9">
    <source>
        <dbReference type="PROSITE" id="PS50850"/>
    </source>
</evidence>